<sequence>MQDTSIFTGGFADPVLQGQAAFRAVMDGMANPGRIKETDGTPSAPGGVPSAMAALALTLVDHDTPFTLGESLRASAFPAWLAFQTGAPMADTAFDASFAFFTCADAFPAFEGFPIGSDEYPDRSVTLIIEVEALEGGPQLTARGPGIRESAVIAPKGLPADFLARWRENGTLFPRGIDLVLVEGTRLLCLPRTTRLQAREA</sequence>
<dbReference type="RefSeq" id="WP_183366134.1">
    <property type="nucleotide sequence ID" value="NZ_JACIEZ010000003.1"/>
</dbReference>
<reference evidence="1 2" key="1">
    <citation type="submission" date="2020-08" db="EMBL/GenBank/DDBJ databases">
        <title>Genomic Encyclopedia of Type Strains, Phase IV (KMG-IV): sequencing the most valuable type-strain genomes for metagenomic binning, comparative biology and taxonomic classification.</title>
        <authorList>
            <person name="Goeker M."/>
        </authorList>
    </citation>
    <scope>NUCLEOTIDE SEQUENCE [LARGE SCALE GENOMIC DNA]</scope>
    <source>
        <strain evidence="1 2">DSM 29853</strain>
    </source>
</reference>
<dbReference type="GO" id="GO:0019634">
    <property type="term" value="P:organic phosphonate metabolic process"/>
    <property type="evidence" value="ECO:0007669"/>
    <property type="project" value="InterPro"/>
</dbReference>
<evidence type="ECO:0000313" key="2">
    <source>
        <dbReference type="Proteomes" id="UP000528286"/>
    </source>
</evidence>
<dbReference type="Pfam" id="PF05845">
    <property type="entry name" value="PhnH"/>
    <property type="match status" value="1"/>
</dbReference>
<evidence type="ECO:0000313" key="1">
    <source>
        <dbReference type="EMBL" id="MBB4064832.1"/>
    </source>
</evidence>
<organism evidence="1 2">
    <name type="scientific">Gellertiella hungarica</name>
    <dbReference type="NCBI Taxonomy" id="1572859"/>
    <lineage>
        <taxon>Bacteria</taxon>
        <taxon>Pseudomonadati</taxon>
        <taxon>Pseudomonadota</taxon>
        <taxon>Alphaproteobacteria</taxon>
        <taxon>Hyphomicrobiales</taxon>
        <taxon>Rhizobiaceae</taxon>
        <taxon>Gellertiella</taxon>
    </lineage>
</organism>
<dbReference type="EMBL" id="JACIEZ010000003">
    <property type="protein sequence ID" value="MBB4064832.1"/>
    <property type="molecule type" value="Genomic_DNA"/>
</dbReference>
<proteinExistence type="predicted"/>
<dbReference type="EC" id="2.7.8.37" evidence="1"/>
<dbReference type="Proteomes" id="UP000528286">
    <property type="component" value="Unassembled WGS sequence"/>
</dbReference>
<protein>
    <submittedName>
        <fullName evidence="1">Alpha-D-ribose 1-methylphosphonate 5-triphosphate synthase subunit PhnH</fullName>
        <ecNumber evidence="1">2.7.8.37</ecNumber>
    </submittedName>
</protein>
<dbReference type="NCBIfam" id="TIGR03292">
    <property type="entry name" value="PhnH_redo"/>
    <property type="match status" value="1"/>
</dbReference>
<dbReference type="GO" id="GO:0061693">
    <property type="term" value="F:alpha-D-ribose 1-methylphosphonate 5-triphosphate synthase activity"/>
    <property type="evidence" value="ECO:0007669"/>
    <property type="project" value="UniProtKB-EC"/>
</dbReference>
<dbReference type="InterPro" id="IPR008772">
    <property type="entry name" value="Phosphonate_metab_PhnH"/>
</dbReference>
<name>A0A7W6J6D5_9HYPH</name>
<dbReference type="Gene3D" id="3.40.50.11310">
    <property type="entry name" value="Bacterial phosphonate metabolism protein PhnH"/>
    <property type="match status" value="1"/>
</dbReference>
<keyword evidence="1" id="KW-0808">Transferase</keyword>
<accession>A0A7W6J6D5</accession>
<gene>
    <name evidence="1" type="ORF">GGR23_002019</name>
</gene>
<comment type="caution">
    <text evidence="1">The sequence shown here is derived from an EMBL/GenBank/DDBJ whole genome shotgun (WGS) entry which is preliminary data.</text>
</comment>
<dbReference type="AlphaFoldDB" id="A0A7W6J6D5"/>
<dbReference type="InterPro" id="IPR038058">
    <property type="entry name" value="PhnH-like_sp"/>
</dbReference>
<dbReference type="SUPFAM" id="SSF159709">
    <property type="entry name" value="PhnH-like"/>
    <property type="match status" value="1"/>
</dbReference>
<keyword evidence="2" id="KW-1185">Reference proteome</keyword>
<dbReference type="PIRSF" id="PIRSF020680">
    <property type="entry name" value="PhnH"/>
    <property type="match status" value="1"/>
</dbReference>